<dbReference type="EMBL" id="JBHMBC010000022">
    <property type="protein sequence ID" value="MFB9820565.1"/>
    <property type="molecule type" value="Genomic_DNA"/>
</dbReference>
<comment type="caution">
    <text evidence="1">The sequence shown here is derived from an EMBL/GenBank/DDBJ whole genome shotgun (WGS) entry which is preliminary data.</text>
</comment>
<organism evidence="1 2">
    <name type="scientific">Arthrobacter ramosus</name>
    <dbReference type="NCBI Taxonomy" id="1672"/>
    <lineage>
        <taxon>Bacteria</taxon>
        <taxon>Bacillati</taxon>
        <taxon>Actinomycetota</taxon>
        <taxon>Actinomycetes</taxon>
        <taxon>Micrococcales</taxon>
        <taxon>Micrococcaceae</taxon>
        <taxon>Arthrobacter</taxon>
    </lineage>
</organism>
<proteinExistence type="predicted"/>
<name>A0ABV5Y370_ARTRM</name>
<evidence type="ECO:0000313" key="1">
    <source>
        <dbReference type="EMBL" id="MFB9820565.1"/>
    </source>
</evidence>
<keyword evidence="2" id="KW-1185">Reference proteome</keyword>
<dbReference type="RefSeq" id="WP_234751097.1">
    <property type="nucleotide sequence ID" value="NZ_BAAAWN010000001.1"/>
</dbReference>
<sequence length="475" mass="51493">MVAATHIILPLNRPQYVSVPEAFISSLAWKVHDHRAKEVSENGIPVGYMFKSETSGTATLKVRSTAPEGPKLVAYGNQLVVQGLATNAKYEVDLASAVLNSVAGVQAEKSKSQAASPVTPAFALLQDMRGFQRTKNPPDLGGILEALFRLGLKEGDEPTTAARLWLNAANKRCEIDPLLSAINNATKAVLLDAGYPEHLQDNDLVSARAPQYEQGGLYLGTPFAWFAKAWQKLTGDDWVKALPARVWVDWATTVLRLALGQGFLWEAAWYETVARRILSGKPGSWSEIREQVPEILPWKSSRSSVAVRDVAPLLSWRVHRGSKLRKILEDWLESHQAAHKDLAAVLGAMSEDGELRGSLTLALGSGERSAANTWEAVKYALLTRDASGPFADYYGLLRSNGRFLTVEPGTEWMAVVASLACDGPGKTSDVATLMLSLEELGLRPEAGDLIQLLEKAGLARGSADADRGVIIESAF</sequence>
<accession>A0ABV5Y370</accession>
<evidence type="ECO:0000313" key="2">
    <source>
        <dbReference type="Proteomes" id="UP001589702"/>
    </source>
</evidence>
<gene>
    <name evidence="1" type="ORF">ACFFP1_13775</name>
</gene>
<protein>
    <submittedName>
        <fullName evidence="1">Uncharacterized protein</fullName>
    </submittedName>
</protein>
<dbReference type="Proteomes" id="UP001589702">
    <property type="component" value="Unassembled WGS sequence"/>
</dbReference>
<reference evidence="1 2" key="1">
    <citation type="submission" date="2024-09" db="EMBL/GenBank/DDBJ databases">
        <authorList>
            <person name="Sun Q."/>
            <person name="Mori K."/>
        </authorList>
    </citation>
    <scope>NUCLEOTIDE SEQUENCE [LARGE SCALE GENOMIC DNA]</scope>
    <source>
        <strain evidence="1 2">JCM 1334</strain>
    </source>
</reference>